<reference evidence="3 4" key="1">
    <citation type="submission" date="2018-06" db="EMBL/GenBank/DDBJ databases">
        <title>Genomic Encyclopedia of Archaeal and Bacterial Type Strains, Phase II (KMG-II): from individual species to whole genera.</title>
        <authorList>
            <person name="Goeker M."/>
        </authorList>
    </citation>
    <scope>NUCLEOTIDE SEQUENCE [LARGE SCALE GENOMIC DNA]</scope>
    <source>
        <strain evidence="3 4">DSM 24464</strain>
    </source>
</reference>
<dbReference type="SUPFAM" id="SSF53756">
    <property type="entry name" value="UDP-Glycosyltransferase/glycogen phosphorylase"/>
    <property type="match status" value="1"/>
</dbReference>
<dbReference type="Proteomes" id="UP000248703">
    <property type="component" value="Unassembled WGS sequence"/>
</dbReference>
<dbReference type="AlphaFoldDB" id="A0A327RPP9"/>
<accession>A0A327RPP9</accession>
<dbReference type="Pfam" id="PF01075">
    <property type="entry name" value="Glyco_transf_9"/>
    <property type="match status" value="1"/>
</dbReference>
<keyword evidence="2 3" id="KW-0808">Transferase</keyword>
<keyword evidence="1" id="KW-0328">Glycosyltransferase</keyword>
<dbReference type="PANTHER" id="PTHR30160">
    <property type="entry name" value="TETRAACYLDISACCHARIDE 4'-KINASE-RELATED"/>
    <property type="match status" value="1"/>
</dbReference>
<dbReference type="RefSeq" id="WP_317046865.1">
    <property type="nucleotide sequence ID" value="NZ_QLLO01000001.1"/>
</dbReference>
<dbReference type="InterPro" id="IPR002201">
    <property type="entry name" value="Glyco_trans_9"/>
</dbReference>
<dbReference type="GO" id="GO:0009244">
    <property type="term" value="P:lipopolysaccharide core region biosynthetic process"/>
    <property type="evidence" value="ECO:0007669"/>
    <property type="project" value="TreeGrafter"/>
</dbReference>
<name>A0A327RPP9_9FLAO</name>
<dbReference type="GO" id="GO:0005829">
    <property type="term" value="C:cytosol"/>
    <property type="evidence" value="ECO:0007669"/>
    <property type="project" value="TreeGrafter"/>
</dbReference>
<sequence>MTNTPKHILVIRLSAMGDVAMTVPVLRALLQQYPEVKLTVLTRPFFAPFFRDLENVTVFPIDINKKHKGVLGLYKLSKSLKQLNIDAVADLHNVLRTKILKFFFLKQPFKQIDKGRAEKKALIKGDVFKPLKSTHQRYADVFEALGLKINLENPSFPEKNSIPEPILTDVEHLNKRLWVGIAPFAQYPSKMYPLHLLKEVINSLKKDYTIFLFGGKAEKEQLDALTLSDKNIINVAGKCDLNQELDLMSNLDVMVSMDSGNAHLAAMLGIKVATIWGVTHPYAGFGAFNQPETYHILPNRDRYSKIPTSVYGNTYPEEYKTVAGSIDPNLIVAKIKAILTN</sequence>
<evidence type="ECO:0000256" key="2">
    <source>
        <dbReference type="ARBA" id="ARBA00022679"/>
    </source>
</evidence>
<dbReference type="PANTHER" id="PTHR30160:SF22">
    <property type="entry name" value="LIPOPOLYSACCHARIDE CORE BIOSYNTHESIS PROTEIN"/>
    <property type="match status" value="1"/>
</dbReference>
<evidence type="ECO:0000256" key="1">
    <source>
        <dbReference type="ARBA" id="ARBA00022676"/>
    </source>
</evidence>
<keyword evidence="4" id="KW-1185">Reference proteome</keyword>
<proteinExistence type="predicted"/>
<evidence type="ECO:0000313" key="4">
    <source>
        <dbReference type="Proteomes" id="UP000248703"/>
    </source>
</evidence>
<dbReference type="Gene3D" id="3.40.50.2000">
    <property type="entry name" value="Glycogen Phosphorylase B"/>
    <property type="match status" value="2"/>
</dbReference>
<organism evidence="3 4">
    <name type="scientific">Olleya aquimaris</name>
    <dbReference type="NCBI Taxonomy" id="639310"/>
    <lineage>
        <taxon>Bacteria</taxon>
        <taxon>Pseudomonadati</taxon>
        <taxon>Bacteroidota</taxon>
        <taxon>Flavobacteriia</taxon>
        <taxon>Flavobacteriales</taxon>
        <taxon>Flavobacteriaceae</taxon>
    </lineage>
</organism>
<dbReference type="GO" id="GO:0008713">
    <property type="term" value="F:ADP-heptose-lipopolysaccharide heptosyltransferase activity"/>
    <property type="evidence" value="ECO:0007669"/>
    <property type="project" value="TreeGrafter"/>
</dbReference>
<dbReference type="InterPro" id="IPR051199">
    <property type="entry name" value="LPS_LOS_Heptosyltrfase"/>
</dbReference>
<dbReference type="CDD" id="cd03789">
    <property type="entry name" value="GT9_LPS_heptosyltransferase"/>
    <property type="match status" value="1"/>
</dbReference>
<evidence type="ECO:0000313" key="3">
    <source>
        <dbReference type="EMBL" id="RAJ17922.1"/>
    </source>
</evidence>
<comment type="caution">
    <text evidence="3">The sequence shown here is derived from an EMBL/GenBank/DDBJ whole genome shotgun (WGS) entry which is preliminary data.</text>
</comment>
<dbReference type="EMBL" id="QLLO01000001">
    <property type="protein sequence ID" value="RAJ17922.1"/>
    <property type="molecule type" value="Genomic_DNA"/>
</dbReference>
<protein>
    <submittedName>
        <fullName evidence="3">ADP-heptose:LPS heptosyltransferase</fullName>
    </submittedName>
</protein>
<gene>
    <name evidence="3" type="ORF">LY08_00192</name>
</gene>